<dbReference type="RefSeq" id="WP_277866692.1">
    <property type="nucleotide sequence ID" value="NZ_JAKKUT010000002.1"/>
</dbReference>
<gene>
    <name evidence="2" type="ORF">L3556_07605</name>
</gene>
<reference evidence="2" key="1">
    <citation type="journal article" date="2022" name="Genome Biol. Evol.">
        <title>A New Gene Family Diagnostic for Intracellular Biomineralization of Amorphous Ca Carbonates by Cyanobacteria.</title>
        <authorList>
            <person name="Benzerara K."/>
            <person name="Duprat E."/>
            <person name="Bitard-Feildel T."/>
            <person name="Caumes G."/>
            <person name="Cassier-Chauvat C."/>
            <person name="Chauvat F."/>
            <person name="Dezi M."/>
            <person name="Diop S.I."/>
            <person name="Gaschignard G."/>
            <person name="Gorgen S."/>
            <person name="Gugger M."/>
            <person name="Lopez-Garcia P."/>
            <person name="Millet M."/>
            <person name="Skouri-Panet F."/>
            <person name="Moreira D."/>
            <person name="Callebaut I."/>
        </authorList>
    </citation>
    <scope>NUCLEOTIDE SEQUENCE</scope>
    <source>
        <strain evidence="2">G9</strain>
    </source>
</reference>
<keyword evidence="1" id="KW-0472">Membrane</keyword>
<protein>
    <submittedName>
        <fullName evidence="2">DUF2854 domain-containing protein</fullName>
    </submittedName>
</protein>
<keyword evidence="3" id="KW-1185">Reference proteome</keyword>
<evidence type="ECO:0000313" key="3">
    <source>
        <dbReference type="Proteomes" id="UP001154265"/>
    </source>
</evidence>
<dbReference type="EMBL" id="JAKKUT010000002">
    <property type="protein sequence ID" value="MDG2990795.1"/>
    <property type="molecule type" value="Genomic_DNA"/>
</dbReference>
<accession>A0ABT6EYA7</accession>
<dbReference type="PANTHER" id="PTHR35551">
    <property type="match status" value="1"/>
</dbReference>
<proteinExistence type="predicted"/>
<feature type="transmembrane region" description="Helical" evidence="1">
    <location>
        <begin position="7"/>
        <end position="27"/>
    </location>
</feature>
<organism evidence="2 3">
    <name type="scientific">Candidatus Synechococcus calcipolaris G9</name>
    <dbReference type="NCBI Taxonomy" id="1497997"/>
    <lineage>
        <taxon>Bacteria</taxon>
        <taxon>Bacillati</taxon>
        <taxon>Cyanobacteriota</taxon>
        <taxon>Cyanophyceae</taxon>
        <taxon>Synechococcales</taxon>
        <taxon>Synechococcaceae</taxon>
        <taxon>Synechococcus</taxon>
    </lineage>
</organism>
<comment type="caution">
    <text evidence="2">The sequence shown here is derived from an EMBL/GenBank/DDBJ whole genome shotgun (WGS) entry which is preliminary data.</text>
</comment>
<evidence type="ECO:0000313" key="2">
    <source>
        <dbReference type="EMBL" id="MDG2990795.1"/>
    </source>
</evidence>
<keyword evidence="1" id="KW-1133">Transmembrane helix</keyword>
<feature type="transmembrane region" description="Helical" evidence="1">
    <location>
        <begin position="33"/>
        <end position="51"/>
    </location>
</feature>
<evidence type="ECO:0000256" key="1">
    <source>
        <dbReference type="SAM" id="Phobius"/>
    </source>
</evidence>
<reference evidence="2" key="2">
    <citation type="submission" date="2022-01" db="EMBL/GenBank/DDBJ databases">
        <authorList>
            <person name="Zivanovic Y."/>
            <person name="Moreira D."/>
            <person name="Lopez-Garcia P."/>
        </authorList>
    </citation>
    <scope>NUCLEOTIDE SEQUENCE</scope>
    <source>
        <strain evidence="2">G9</strain>
    </source>
</reference>
<dbReference type="PANTHER" id="PTHR35551:SF1">
    <property type="entry name" value="ACCLIMATION OF PHOTOSYNTHESIS TO ENVIRONMENT"/>
    <property type="match status" value="1"/>
</dbReference>
<keyword evidence="1" id="KW-0812">Transmembrane</keyword>
<sequence length="184" mass="19913">MFGRFSLGTIGLVVGSVLTIIGTIAYAQGNATLNLAGFFYGIPLLLGGLALKAAELKPVPYSQPPSPDIIELRQGATPIQTQIRNDITRYRYGQESHLDTSLAALGLSPSDEERPVLSGLRESDTDGAYTLVLEFDSPLISFEQWLAKQDKLRKFFGPNIDIALTQSADNRVEVSLIAMDSNPA</sequence>
<dbReference type="InterPro" id="IPR021275">
    <property type="entry name" value="DUF2854"/>
</dbReference>
<name>A0ABT6EYA7_9SYNE</name>
<dbReference type="Proteomes" id="UP001154265">
    <property type="component" value="Unassembled WGS sequence"/>
</dbReference>
<dbReference type="Pfam" id="PF11016">
    <property type="entry name" value="DUF2854"/>
    <property type="match status" value="1"/>
</dbReference>